<feature type="compositionally biased region" description="Polar residues" evidence="1">
    <location>
        <begin position="654"/>
        <end position="664"/>
    </location>
</feature>
<accession>A0A267DCI8</accession>
<feature type="region of interest" description="Disordered" evidence="1">
    <location>
        <begin position="563"/>
        <end position="586"/>
    </location>
</feature>
<comment type="caution">
    <text evidence="2">The sequence shown here is derived from an EMBL/GenBank/DDBJ whole genome shotgun (WGS) entry which is preliminary data.</text>
</comment>
<protein>
    <submittedName>
        <fullName evidence="2">Uncharacterized protein</fullName>
    </submittedName>
</protein>
<feature type="region of interest" description="Disordered" evidence="1">
    <location>
        <begin position="161"/>
        <end position="464"/>
    </location>
</feature>
<dbReference type="EMBL" id="NIVC01004613">
    <property type="protein sequence ID" value="PAA47000.1"/>
    <property type="molecule type" value="Genomic_DNA"/>
</dbReference>
<proteinExistence type="predicted"/>
<feature type="region of interest" description="Disordered" evidence="1">
    <location>
        <begin position="653"/>
        <end position="716"/>
    </location>
</feature>
<feature type="compositionally biased region" description="Basic residues" evidence="1">
    <location>
        <begin position="768"/>
        <end position="786"/>
    </location>
</feature>
<evidence type="ECO:0000256" key="1">
    <source>
        <dbReference type="SAM" id="MobiDB-lite"/>
    </source>
</evidence>
<dbReference type="Proteomes" id="UP000215902">
    <property type="component" value="Unassembled WGS sequence"/>
</dbReference>
<dbReference type="STRING" id="282301.A0A267DCI8"/>
<evidence type="ECO:0000313" key="2">
    <source>
        <dbReference type="EMBL" id="PAA47000.1"/>
    </source>
</evidence>
<reference evidence="2 3" key="1">
    <citation type="submission" date="2017-06" db="EMBL/GenBank/DDBJ databases">
        <title>A platform for efficient transgenesis in Macrostomum lignano, a flatworm model organism for stem cell research.</title>
        <authorList>
            <person name="Berezikov E."/>
        </authorList>
    </citation>
    <scope>NUCLEOTIDE SEQUENCE [LARGE SCALE GENOMIC DNA]</scope>
    <source>
        <strain evidence="2">DV1</strain>
        <tissue evidence="2">Whole organism</tissue>
    </source>
</reference>
<gene>
    <name evidence="2" type="ORF">BOX15_Mlig005925g3</name>
</gene>
<feature type="compositionally biased region" description="Low complexity" evidence="1">
    <location>
        <begin position="452"/>
        <end position="464"/>
    </location>
</feature>
<feature type="compositionally biased region" description="Low complexity" evidence="1">
    <location>
        <begin position="707"/>
        <end position="716"/>
    </location>
</feature>
<organism evidence="2 3">
    <name type="scientific">Macrostomum lignano</name>
    <dbReference type="NCBI Taxonomy" id="282301"/>
    <lineage>
        <taxon>Eukaryota</taxon>
        <taxon>Metazoa</taxon>
        <taxon>Spiralia</taxon>
        <taxon>Lophotrochozoa</taxon>
        <taxon>Platyhelminthes</taxon>
        <taxon>Rhabditophora</taxon>
        <taxon>Macrostomorpha</taxon>
        <taxon>Macrostomida</taxon>
        <taxon>Macrostomidae</taxon>
        <taxon>Macrostomum</taxon>
    </lineage>
</organism>
<dbReference type="AlphaFoldDB" id="A0A267DCI8"/>
<feature type="compositionally biased region" description="Basic and acidic residues" evidence="1">
    <location>
        <begin position="575"/>
        <end position="586"/>
    </location>
</feature>
<feature type="compositionally biased region" description="Basic residues" evidence="1">
    <location>
        <begin position="440"/>
        <end position="451"/>
    </location>
</feature>
<keyword evidence="3" id="KW-1185">Reference proteome</keyword>
<name>A0A267DCI8_9PLAT</name>
<feature type="compositionally biased region" description="Low complexity" evidence="1">
    <location>
        <begin position="563"/>
        <end position="574"/>
    </location>
</feature>
<feature type="non-terminal residue" evidence="2">
    <location>
        <position position="1"/>
    </location>
</feature>
<feature type="region of interest" description="Disordered" evidence="1">
    <location>
        <begin position="747"/>
        <end position="786"/>
    </location>
</feature>
<evidence type="ECO:0000313" key="3">
    <source>
        <dbReference type="Proteomes" id="UP000215902"/>
    </source>
</evidence>
<sequence length="786" mass="81928">IRSSIFILSTMVTDYHKVDHVPKDVNFTDKFASKFLVSSENSELPLLNCKDISEVLDNGPCSSSLKIFKSEPLPAAMPPEKDCSAKSTLPAIMSVDRMCESEPSRGQKPKEWQPLIDGQQVGGLKDADPLVRQPLDKTTVAGGLLSENDNEYYDYGPSMSAVSAPCTESPPSDGAPCTEAPPSDGAPCTEAPPSDGAPCTEAPPSDGAPCTEAPPSDGAPCTEAPPSDGAPCTEAPPSDGAPCTEAPPSDGAPCTEAPPSDGAPCTESPLSDGAPCTESPPSDGAPCTEAPLSDGAPCTESPPSDGAPCTEAPPSDGAPCTESPLSDGAPCTEAPPSDGAPCTEAPPSDGAPCTEAPPSDGAPCTEAPPSDGAPCTESPLSDGAPCTESPPSDGAPCTEAPPSDGAPCTESPPSDGAPCTEAPPSDGAPCTDASFGTSRPRGRGKGSRPKPAKASANKKAVPVPSEAHREAAELMHDFHSKLFFDSPRRYRYLHQFVIILIMANCNQLEPHNALLASLVKFCDANKKNCQPQIFDSHDGVHFRFLPEGTVDVGILWALFKAQQPSDSPQPSDAAASRRDGKIKKPSDYSFTRVTDAIKSCLKNNTSTTSSDSAFQSVEAANRHKKKLLYRLGPKGLRDLRTAYDHCCPGLAGSENGSSAAQCQPVSPDKRKNFRKRKRAPSPMSCDSVSGDVDMRDVENGDAQTPSAEVPVVPAAPGEQQTTVLSIVTAHLPVATFKRTERAVGEIQRPGDDHFCPGPEQEVPPPPAKKLKSSAGRQRKLPSTRPM</sequence>